<keyword evidence="2" id="KW-1185">Reference proteome</keyword>
<dbReference type="Pfam" id="PF08863">
    <property type="entry name" value="YolD"/>
    <property type="match status" value="1"/>
</dbReference>
<evidence type="ECO:0000313" key="1">
    <source>
        <dbReference type="EMBL" id="CAD2079789.1"/>
    </source>
</evidence>
<reference evidence="1 2" key="1">
    <citation type="submission" date="2020-07" db="EMBL/GenBank/DDBJ databases">
        <authorList>
            <person name="Criscuolo A."/>
        </authorList>
    </citation>
    <scope>NUCLEOTIDE SEQUENCE [LARGE SCALE GENOMIC DNA]</scope>
    <source>
        <strain evidence="1">CIP107946</strain>
    </source>
</reference>
<dbReference type="PANTHER" id="PTHR40051:SF1">
    <property type="entry name" value="YOLD-LIKE FAMILY PROTEIN"/>
    <property type="match status" value="1"/>
</dbReference>
<dbReference type="Proteomes" id="UP000588186">
    <property type="component" value="Unassembled WGS sequence"/>
</dbReference>
<comment type="caution">
    <text evidence="1">The sequence shown here is derived from an EMBL/GenBank/DDBJ whole genome shotgun (WGS) entry which is preliminary data.</text>
</comment>
<evidence type="ECO:0008006" key="3">
    <source>
        <dbReference type="Google" id="ProtNLM"/>
    </source>
</evidence>
<dbReference type="InterPro" id="IPR014962">
    <property type="entry name" value="YolD"/>
</dbReference>
<dbReference type="AlphaFoldDB" id="A0A6V7RMZ5"/>
<dbReference type="RefSeq" id="WP_186078427.1">
    <property type="nucleotide sequence ID" value="NZ_CAJEWB010000016.1"/>
</dbReference>
<proteinExistence type="predicted"/>
<protein>
    <recommendedName>
        <fullName evidence="3">YolD-like protein</fullName>
    </recommendedName>
</protein>
<sequence>MKLEYRQTKYKKLNSKIPKGRGMVKWMPFATMPEQYEAIQELIEAHNLKDVPILPNDMLEKNERIAKEMIGQTVIVRYWSAGQEIMMEYTLAGIHEETEKIIFHKNNKILPIHFYNVYEIIRGGYIDRII</sequence>
<dbReference type="EMBL" id="CAJEWB010000016">
    <property type="protein sequence ID" value="CAD2079789.1"/>
    <property type="molecule type" value="Genomic_DNA"/>
</dbReference>
<organism evidence="1 2">
    <name type="scientific">Phocicoccus pinnipedialis</name>
    <dbReference type="NCBI Taxonomy" id="110845"/>
    <lineage>
        <taxon>Bacteria</taxon>
        <taxon>Bacillati</taxon>
        <taxon>Bacillota</taxon>
        <taxon>Bacilli</taxon>
        <taxon>Bacillales</taxon>
        <taxon>Salinicoccaceae</taxon>
        <taxon>Phocicoccus</taxon>
    </lineage>
</organism>
<dbReference type="PANTHER" id="PTHR40051">
    <property type="entry name" value="IG HYPOTHETICAL 15966"/>
    <property type="match status" value="1"/>
</dbReference>
<accession>A0A6V7RMZ5</accession>
<gene>
    <name evidence="1" type="ORF">JEOPIN946_01614</name>
</gene>
<name>A0A6V7RMZ5_9BACL</name>
<evidence type="ECO:0000313" key="2">
    <source>
        <dbReference type="Proteomes" id="UP000588186"/>
    </source>
</evidence>